<proteinExistence type="inferred from homology"/>
<dbReference type="Gene3D" id="1.20.5.2230">
    <property type="match status" value="1"/>
</dbReference>
<comment type="similarity">
    <text evidence="3">Belongs to the INCENP family.</text>
</comment>
<evidence type="ECO:0000256" key="3">
    <source>
        <dbReference type="ARBA" id="ARBA00010042"/>
    </source>
</evidence>
<dbReference type="GO" id="GO:0000281">
    <property type="term" value="P:mitotic cytokinesis"/>
    <property type="evidence" value="ECO:0007669"/>
    <property type="project" value="TreeGrafter"/>
</dbReference>
<evidence type="ECO:0000256" key="1">
    <source>
        <dbReference type="ARBA" id="ARBA00004123"/>
    </source>
</evidence>
<keyword evidence="7" id="KW-0539">Nucleus</keyword>
<dbReference type="GO" id="GO:0030496">
    <property type="term" value="C:midbody"/>
    <property type="evidence" value="ECO:0007669"/>
    <property type="project" value="TreeGrafter"/>
</dbReference>
<evidence type="ECO:0000256" key="2">
    <source>
        <dbReference type="ARBA" id="ARBA00004186"/>
    </source>
</evidence>
<evidence type="ECO:0000313" key="10">
    <source>
        <dbReference type="EMBL" id="CEK80582.1"/>
    </source>
</evidence>
<feature type="domain" description="Inner centromere protein ARK-binding" evidence="9">
    <location>
        <begin position="255"/>
        <end position="311"/>
    </location>
</feature>
<dbReference type="Pfam" id="PF03941">
    <property type="entry name" value="INCENP_ARK-bind"/>
    <property type="match status" value="1"/>
</dbReference>
<protein>
    <recommendedName>
        <fullName evidence="9">Inner centromere protein ARK-binding domain-containing protein</fullName>
    </recommendedName>
</protein>
<dbReference type="PANTHER" id="PTHR13142">
    <property type="entry name" value="INNER CENTROMERE PROTEIN"/>
    <property type="match status" value="1"/>
</dbReference>
<feature type="region of interest" description="Disordered" evidence="8">
    <location>
        <begin position="24"/>
        <end position="53"/>
    </location>
</feature>
<dbReference type="PANTHER" id="PTHR13142:SF1">
    <property type="entry name" value="INNER CENTROMERE PROTEIN"/>
    <property type="match status" value="1"/>
</dbReference>
<evidence type="ECO:0000256" key="5">
    <source>
        <dbReference type="ARBA" id="ARBA00022829"/>
    </source>
</evidence>
<evidence type="ECO:0000259" key="9">
    <source>
        <dbReference type="Pfam" id="PF03941"/>
    </source>
</evidence>
<evidence type="ECO:0000256" key="4">
    <source>
        <dbReference type="ARBA" id="ARBA00022490"/>
    </source>
</evidence>
<feature type="compositionally biased region" description="Basic and acidic residues" evidence="8">
    <location>
        <begin position="244"/>
        <end position="257"/>
    </location>
</feature>
<dbReference type="GO" id="GO:0051310">
    <property type="term" value="P:metaphase chromosome alignment"/>
    <property type="evidence" value="ECO:0007669"/>
    <property type="project" value="TreeGrafter"/>
</dbReference>
<evidence type="ECO:0000256" key="7">
    <source>
        <dbReference type="ARBA" id="ARBA00023242"/>
    </source>
</evidence>
<keyword evidence="6" id="KW-0206">Cytoskeleton</keyword>
<dbReference type="GO" id="GO:0051257">
    <property type="term" value="P:meiotic spindle midzone assembly"/>
    <property type="evidence" value="ECO:0007669"/>
    <property type="project" value="TreeGrafter"/>
</dbReference>
<dbReference type="InterPro" id="IPR005635">
    <property type="entry name" value="Inner_centromere_prot_ARK-bd"/>
</dbReference>
<sequence length="336" mass="40557">MIKSKKNKINKKFEEKAIVKEKLLEERSKEEREKQRQRLKKQMDADSRRKMEEEERLKKLLELEEETKMHNEFMQRKKEFEEAQRRQQIADEKKKQEERLAEFELKRQEDIARLRQAEDEKDKERERLRLEKEKYLANERTERDRIEREKREEKERKIQEELERLRAMEKERFRCQQEKLQQQKQEEAQQNVLKHMIDKHNSSVSTSKQASTLNTVNGAINISNNKMNSYDLTPVKAKVISNNKDPETYDIEDKNSDDSTDDEEAPRKRIPEWAMGIPLNTALIRQDHSPPDFDKLFRIKYIKPINLTLVFPGKKKPRYNQRTSSAIWNSPPLAKH</sequence>
<dbReference type="GO" id="GO:0000776">
    <property type="term" value="C:kinetochore"/>
    <property type="evidence" value="ECO:0007669"/>
    <property type="project" value="TreeGrafter"/>
</dbReference>
<dbReference type="GO" id="GO:0032133">
    <property type="term" value="C:chromosome passenger complex"/>
    <property type="evidence" value="ECO:0007669"/>
    <property type="project" value="TreeGrafter"/>
</dbReference>
<dbReference type="GO" id="GO:1990385">
    <property type="term" value="C:meiotic spindle midzone"/>
    <property type="evidence" value="ECO:0007669"/>
    <property type="project" value="TreeGrafter"/>
</dbReference>
<evidence type="ECO:0000256" key="6">
    <source>
        <dbReference type="ARBA" id="ARBA00023212"/>
    </source>
</evidence>
<dbReference type="EMBL" id="HACG01033717">
    <property type="protein sequence ID" value="CEK80582.1"/>
    <property type="molecule type" value="Transcribed_RNA"/>
</dbReference>
<feature type="region of interest" description="Disordered" evidence="8">
    <location>
        <begin position="243"/>
        <end position="269"/>
    </location>
</feature>
<reference evidence="10" key="1">
    <citation type="submission" date="2014-12" db="EMBL/GenBank/DDBJ databases">
        <title>Insight into the proteome of Arion vulgaris.</title>
        <authorList>
            <person name="Aradska J."/>
            <person name="Bulat T."/>
            <person name="Smidak R."/>
            <person name="Sarate P."/>
            <person name="Gangsoo J."/>
            <person name="Sialana F."/>
            <person name="Bilban M."/>
            <person name="Lubec G."/>
        </authorList>
    </citation>
    <scope>NUCLEOTIDE SEQUENCE</scope>
    <source>
        <tissue evidence="10">Skin</tissue>
    </source>
</reference>
<gene>
    <name evidence="10" type="primary">ORF121669</name>
</gene>
<name>A0A0B7AJ23_9EUPU</name>
<keyword evidence="4" id="KW-0963">Cytoplasm</keyword>
<dbReference type="AlphaFoldDB" id="A0A0B7AJ23"/>
<keyword evidence="5" id="KW-0159">Chromosome partition</keyword>
<comment type="subcellular location">
    <subcellularLocation>
        <location evidence="2">Cytoplasm</location>
        <location evidence="2">Cytoskeleton</location>
        <location evidence="2">Spindle</location>
    </subcellularLocation>
    <subcellularLocation>
        <location evidence="1">Nucleus</location>
    </subcellularLocation>
</comment>
<organism evidence="10">
    <name type="scientific">Arion vulgaris</name>
    <dbReference type="NCBI Taxonomy" id="1028688"/>
    <lineage>
        <taxon>Eukaryota</taxon>
        <taxon>Metazoa</taxon>
        <taxon>Spiralia</taxon>
        <taxon>Lophotrochozoa</taxon>
        <taxon>Mollusca</taxon>
        <taxon>Gastropoda</taxon>
        <taxon>Heterobranchia</taxon>
        <taxon>Euthyneura</taxon>
        <taxon>Panpulmonata</taxon>
        <taxon>Eupulmonata</taxon>
        <taxon>Stylommatophora</taxon>
        <taxon>Helicina</taxon>
        <taxon>Arionoidea</taxon>
        <taxon>Arionidae</taxon>
        <taxon>Arion</taxon>
    </lineage>
</organism>
<evidence type="ECO:0000256" key="8">
    <source>
        <dbReference type="SAM" id="MobiDB-lite"/>
    </source>
</evidence>
<dbReference type="GO" id="GO:0005634">
    <property type="term" value="C:nucleus"/>
    <property type="evidence" value="ECO:0007669"/>
    <property type="project" value="UniProtKB-SubCell"/>
</dbReference>
<accession>A0A0B7AJ23</accession>
<feature type="region of interest" description="Disordered" evidence="8">
    <location>
        <begin position="317"/>
        <end position="336"/>
    </location>
</feature>